<evidence type="ECO:0000259" key="1">
    <source>
        <dbReference type="Pfam" id="PF24626"/>
    </source>
</evidence>
<accession>A0AAF0ZWH7</accession>
<dbReference type="Gene3D" id="3.30.420.10">
    <property type="entry name" value="Ribonuclease H-like superfamily/Ribonuclease H"/>
    <property type="match status" value="1"/>
</dbReference>
<dbReference type="InterPro" id="IPR012337">
    <property type="entry name" value="RNaseH-like_sf"/>
</dbReference>
<dbReference type="InterPro" id="IPR056924">
    <property type="entry name" value="SH3_Tf2-1"/>
</dbReference>
<reference evidence="2" key="1">
    <citation type="submission" date="2023-08" db="EMBL/GenBank/DDBJ databases">
        <title>A de novo genome assembly of Solanum verrucosum Schlechtendal, a Mexican diploid species geographically isolated from the other diploid A-genome species in potato relatives.</title>
        <authorList>
            <person name="Hosaka K."/>
        </authorList>
    </citation>
    <scope>NUCLEOTIDE SEQUENCE</scope>
    <source>
        <tissue evidence="2">Young leaves</tissue>
    </source>
</reference>
<dbReference type="EMBL" id="CP133622">
    <property type="protein sequence ID" value="WMV55112.1"/>
    <property type="molecule type" value="Genomic_DNA"/>
</dbReference>
<dbReference type="InterPro" id="IPR036397">
    <property type="entry name" value="RNaseH_sf"/>
</dbReference>
<feature type="domain" description="Tf2-1-like SH3-like" evidence="1">
    <location>
        <begin position="123"/>
        <end position="188"/>
    </location>
</feature>
<dbReference type="AlphaFoldDB" id="A0AAF0ZWH7"/>
<proteinExistence type="predicted"/>
<evidence type="ECO:0000313" key="3">
    <source>
        <dbReference type="Proteomes" id="UP001234989"/>
    </source>
</evidence>
<sequence>MPIPEWKWERITMDFVVGLPRTMGKFDAIWVIMDRLTKSAHFVPTDGQSERTIQVLEDMLRACVIDFGGHWDQFLPLAEFAYNNSYHSSIEMAPYEALYGDAFESRQKSYADQKACNLEFMVGERVLLKVSPMKGVMRFGKKGKLSPRYIGPFEIVEHISEVAYELALPPGLSGVHPIFHILMLKKHHQGGAHVIQWD</sequence>
<keyword evidence="3" id="KW-1185">Reference proteome</keyword>
<dbReference type="PANTHER" id="PTHR45835:SF99">
    <property type="entry name" value="CHROMO DOMAIN-CONTAINING PROTEIN-RELATED"/>
    <property type="match status" value="1"/>
</dbReference>
<dbReference type="PANTHER" id="PTHR45835">
    <property type="entry name" value="YALI0A06105P"/>
    <property type="match status" value="1"/>
</dbReference>
<organism evidence="2 3">
    <name type="scientific">Solanum verrucosum</name>
    <dbReference type="NCBI Taxonomy" id="315347"/>
    <lineage>
        <taxon>Eukaryota</taxon>
        <taxon>Viridiplantae</taxon>
        <taxon>Streptophyta</taxon>
        <taxon>Embryophyta</taxon>
        <taxon>Tracheophyta</taxon>
        <taxon>Spermatophyta</taxon>
        <taxon>Magnoliopsida</taxon>
        <taxon>eudicotyledons</taxon>
        <taxon>Gunneridae</taxon>
        <taxon>Pentapetalae</taxon>
        <taxon>asterids</taxon>
        <taxon>lamiids</taxon>
        <taxon>Solanales</taxon>
        <taxon>Solanaceae</taxon>
        <taxon>Solanoideae</taxon>
        <taxon>Solaneae</taxon>
        <taxon>Solanum</taxon>
    </lineage>
</organism>
<dbReference type="Proteomes" id="UP001234989">
    <property type="component" value="Chromosome 11"/>
</dbReference>
<evidence type="ECO:0000313" key="2">
    <source>
        <dbReference type="EMBL" id="WMV55112.1"/>
    </source>
</evidence>
<name>A0AAF0ZWH7_SOLVR</name>
<protein>
    <recommendedName>
        <fullName evidence="1">Tf2-1-like SH3-like domain-containing protein</fullName>
    </recommendedName>
</protein>
<dbReference type="Pfam" id="PF24626">
    <property type="entry name" value="SH3_Tf2-1"/>
    <property type="match status" value="1"/>
</dbReference>
<dbReference type="SUPFAM" id="SSF53098">
    <property type="entry name" value="Ribonuclease H-like"/>
    <property type="match status" value="1"/>
</dbReference>
<dbReference type="GO" id="GO:0003676">
    <property type="term" value="F:nucleic acid binding"/>
    <property type="evidence" value="ECO:0007669"/>
    <property type="project" value="InterPro"/>
</dbReference>
<gene>
    <name evidence="2" type="ORF">MTR67_048497</name>
</gene>